<comment type="caution">
    <text evidence="2">The sequence shown here is derived from an EMBL/GenBank/DDBJ whole genome shotgun (WGS) entry which is preliminary data.</text>
</comment>
<organism evidence="2 3">
    <name type="scientific">Blautia parvula</name>
    <dbReference type="NCBI Taxonomy" id="2877527"/>
    <lineage>
        <taxon>Bacteria</taxon>
        <taxon>Bacillati</taxon>
        <taxon>Bacillota</taxon>
        <taxon>Clostridia</taxon>
        <taxon>Lachnospirales</taxon>
        <taxon>Lachnospiraceae</taxon>
        <taxon>Blautia</taxon>
    </lineage>
</organism>
<proteinExistence type="predicted"/>
<feature type="transmembrane region" description="Helical" evidence="1">
    <location>
        <begin position="12"/>
        <end position="30"/>
    </location>
</feature>
<keyword evidence="3" id="KW-1185">Reference proteome</keyword>
<name>A0ABQ0C1G9_9FIRM</name>
<dbReference type="RefSeq" id="WP_052099486.1">
    <property type="nucleotide sequence ID" value="NZ_BAABZQ010000001.1"/>
</dbReference>
<evidence type="ECO:0000313" key="2">
    <source>
        <dbReference type="EMBL" id="GAA6502626.1"/>
    </source>
</evidence>
<dbReference type="Pfam" id="PF10825">
    <property type="entry name" value="DUF2752"/>
    <property type="match status" value="1"/>
</dbReference>
<dbReference type="Proteomes" id="UP001600941">
    <property type="component" value="Unassembled WGS sequence"/>
</dbReference>
<evidence type="ECO:0000256" key="1">
    <source>
        <dbReference type="SAM" id="Phobius"/>
    </source>
</evidence>
<keyword evidence="1" id="KW-0812">Transmembrane</keyword>
<keyword evidence="1" id="KW-1133">Transmembrane helix</keyword>
<evidence type="ECO:0000313" key="3">
    <source>
        <dbReference type="Proteomes" id="UP001600941"/>
    </source>
</evidence>
<accession>A0ABQ0C1G9</accession>
<dbReference type="InterPro" id="IPR021215">
    <property type="entry name" value="DUF2752"/>
</dbReference>
<feature type="transmembrane region" description="Helical" evidence="1">
    <location>
        <begin position="115"/>
        <end position="134"/>
    </location>
</feature>
<sequence>MEPRMSKKEEKSLYILGWMLLAAAVLLLGITKGLHMQMKIFSLPCVFRELTGYYCPGCGGTRACAALLQGKIVKSFLCHPVVLYTAVIYGWYMITHTIEYLTRGKLAAGMRYRDLYLYLAAAIILIQWVVRNLLKLIWGIDIL</sequence>
<gene>
    <name evidence="2" type="ORF">K340107D12_54420</name>
</gene>
<protein>
    <recommendedName>
        <fullName evidence="4">DUF2752 domain-containing protein</fullName>
    </recommendedName>
</protein>
<reference evidence="2 3" key="1">
    <citation type="submission" date="2024-04" db="EMBL/GenBank/DDBJ databases">
        <title>Defined microbial consortia suppress multidrug-resistant proinflammatory Enterobacteriaceae via ecological control.</title>
        <authorList>
            <person name="Furuichi M."/>
            <person name="Kawaguchi T."/>
            <person name="Pust M."/>
            <person name="Yasuma K."/>
            <person name="Plichta D."/>
            <person name="Hasegawa N."/>
            <person name="Ohya T."/>
            <person name="Bhattarai S."/>
            <person name="Sasajima S."/>
            <person name="Aoto Y."/>
            <person name="Tuganbaev T."/>
            <person name="Yaginuma M."/>
            <person name="Ueda M."/>
            <person name="Okahashi N."/>
            <person name="Amafuji K."/>
            <person name="Kiridooshi Y."/>
            <person name="Sugita K."/>
            <person name="Strazar M."/>
            <person name="Skelly A."/>
            <person name="Suda W."/>
            <person name="Hattori M."/>
            <person name="Nakamoto N."/>
            <person name="Caballero S."/>
            <person name="Norman J."/>
            <person name="Olle B."/>
            <person name="Tanoue T."/>
            <person name="Arita M."/>
            <person name="Bucci V."/>
            <person name="Atarashi K."/>
            <person name="Xavier R."/>
            <person name="Honda K."/>
        </authorList>
    </citation>
    <scope>NUCLEOTIDE SEQUENCE [LARGE SCALE GENOMIC DNA]</scope>
    <source>
        <strain evidence="3">k34-0107-D12</strain>
    </source>
</reference>
<feature type="transmembrane region" description="Helical" evidence="1">
    <location>
        <begin position="76"/>
        <end position="95"/>
    </location>
</feature>
<dbReference type="EMBL" id="BAABZQ010000001">
    <property type="protein sequence ID" value="GAA6502626.1"/>
    <property type="molecule type" value="Genomic_DNA"/>
</dbReference>
<keyword evidence="1" id="KW-0472">Membrane</keyword>
<evidence type="ECO:0008006" key="4">
    <source>
        <dbReference type="Google" id="ProtNLM"/>
    </source>
</evidence>